<keyword evidence="9" id="KW-0812">Transmembrane</keyword>
<dbReference type="SUPFAM" id="SSF56931">
    <property type="entry name" value="Outer membrane phospholipase A (OMPLA)"/>
    <property type="match status" value="1"/>
</dbReference>
<gene>
    <name evidence="21" type="ORF">KUC_2304</name>
</gene>
<dbReference type="EMBL" id="JH393258">
    <property type="protein sequence ID" value="EHJ92356.1"/>
    <property type="molecule type" value="Genomic_DNA"/>
</dbReference>
<evidence type="ECO:0000313" key="22">
    <source>
        <dbReference type="Proteomes" id="UP000005756"/>
    </source>
</evidence>
<keyword evidence="13 19" id="KW-0106">Calcium</keyword>
<proteinExistence type="inferred from homology"/>
<evidence type="ECO:0000256" key="19">
    <source>
        <dbReference type="PIRSR" id="PIRSR603187-2"/>
    </source>
</evidence>
<dbReference type="InterPro" id="IPR036541">
    <property type="entry name" value="PLipase_A1_sf"/>
</dbReference>
<dbReference type="InterPro" id="IPR003187">
    <property type="entry name" value="PLipase_A1"/>
</dbReference>
<name>A0A7U9BZL3_9GAMM</name>
<dbReference type="EC" id="3.1.1.4" evidence="6 20"/>
<evidence type="ECO:0000256" key="1">
    <source>
        <dbReference type="ARBA" id="ARBA00000111"/>
    </source>
</evidence>
<reference evidence="21 22" key="1">
    <citation type="submission" date="2011-10" db="EMBL/GenBank/DDBJ databases">
        <authorList>
            <person name="Quillaguamn J."/>
            <person name="Guzmn D."/>
            <person name="Balderrama-Subieta A."/>
            <person name="Cardona-Ortuo C."/>
            <person name="Guevara-Martnez M."/>
            <person name="Callisaya-Quispe N."/>
        </authorList>
    </citation>
    <scope>NUCLEOTIDE SEQUENCE [LARGE SCALE GENOMIC DNA]</scope>
    <source>
        <strain evidence="21 22">LC1</strain>
    </source>
</reference>
<evidence type="ECO:0000256" key="13">
    <source>
        <dbReference type="ARBA" id="ARBA00022837"/>
    </source>
</evidence>
<evidence type="ECO:0000256" key="8">
    <source>
        <dbReference type="ARBA" id="ARBA00022452"/>
    </source>
</evidence>
<evidence type="ECO:0000256" key="20">
    <source>
        <dbReference type="RuleBase" id="RU366027"/>
    </source>
</evidence>
<keyword evidence="11" id="KW-0732">Signal</keyword>
<comment type="function">
    <text evidence="20">Hydrolysis of phosphatidylcholine with phospholipase A2 (EC 3.1.1.4) and phospholipase A1 (EC 3.1.1.32) activities.</text>
</comment>
<evidence type="ECO:0000256" key="7">
    <source>
        <dbReference type="ARBA" id="ARBA00021726"/>
    </source>
</evidence>
<dbReference type="GO" id="GO:0008970">
    <property type="term" value="F:phospholipase A1 activity"/>
    <property type="evidence" value="ECO:0007669"/>
    <property type="project" value="UniProtKB-EC"/>
</dbReference>
<accession>A0A7U9BZL3</accession>
<comment type="subunit">
    <text evidence="4 20">Homodimer; dimerization is reversible, and the dimeric form is the active one.</text>
</comment>
<sequence length="361" mass="41719">MIETSLAFAYSFILRVTLMATRKLPLTKLIVLLSLATFSTSVVAESQQEIEARIRALNAELHDLHQQLQHIESPEDAAQGIPFEQLPEEAAREDLSERRKLEQESTRNPFSITTHRTNYLFPVSYNTNQNRESFRNISDDSEMDDVELKFQFSAKVNLAEQVFGNYGDVYFGYTQRSWWQAYNTDASSPFRETNYEPEIFIDFDNAWEALGWVNTRNRVSLNHQSNGRSDPLSRSWNRVYLESNFQRGDWALTLAPHWRVPESSKDDDNPDIERYMGYGDIRLAKRLNNNHEVSGQLRGNPSAGNIGTQIDYSWPAFNSLRAHVQYYYGYGESMIDYDHRVHRLSLGFSLNPLFSATGLNQ</sequence>
<dbReference type="EC" id="3.1.1.32" evidence="5 20"/>
<organism evidence="21 22">
    <name type="scientific">Vreelandella boliviensis LC1</name>
    <dbReference type="NCBI Taxonomy" id="1072583"/>
    <lineage>
        <taxon>Bacteria</taxon>
        <taxon>Pseudomonadati</taxon>
        <taxon>Pseudomonadota</taxon>
        <taxon>Gammaproteobacteria</taxon>
        <taxon>Oceanospirillales</taxon>
        <taxon>Halomonadaceae</taxon>
        <taxon>Vreelandella</taxon>
    </lineage>
</organism>
<evidence type="ECO:0000256" key="15">
    <source>
        <dbReference type="ARBA" id="ARBA00023098"/>
    </source>
</evidence>
<keyword evidence="15 20" id="KW-0443">Lipid metabolism</keyword>
<evidence type="ECO:0000256" key="12">
    <source>
        <dbReference type="ARBA" id="ARBA00022801"/>
    </source>
</evidence>
<evidence type="ECO:0000256" key="17">
    <source>
        <dbReference type="ARBA" id="ARBA00023237"/>
    </source>
</evidence>
<evidence type="ECO:0000256" key="5">
    <source>
        <dbReference type="ARBA" id="ARBA00013179"/>
    </source>
</evidence>
<dbReference type="PANTHER" id="PTHR40457">
    <property type="entry name" value="PHOSPHOLIPASE A1"/>
    <property type="match status" value="1"/>
</dbReference>
<dbReference type="GO" id="GO:0009279">
    <property type="term" value="C:cell outer membrane"/>
    <property type="evidence" value="ECO:0007669"/>
    <property type="project" value="UniProtKB-SubCell"/>
</dbReference>
<evidence type="ECO:0000256" key="11">
    <source>
        <dbReference type="ARBA" id="ARBA00022729"/>
    </source>
</evidence>
<comment type="cofactor">
    <cofactor evidence="20">
        <name>Ca(2+)</name>
        <dbReference type="ChEBI" id="CHEBI:29108"/>
    </cofactor>
    <text evidence="20">Binds 1 Ca(2+) ion per monomer. In the dimeric form the Ca(2+) is bound by different amino acids with binding of each Ca(2+) shared with ligands coming from each monomer. The Ca(2+) ion may have a role in catalysis.</text>
</comment>
<evidence type="ECO:0000256" key="2">
    <source>
        <dbReference type="ARBA" id="ARBA00001604"/>
    </source>
</evidence>
<evidence type="ECO:0000256" key="14">
    <source>
        <dbReference type="ARBA" id="ARBA00022963"/>
    </source>
</evidence>
<protein>
    <recommendedName>
        <fullName evidence="7 20">Phospholipase A1</fullName>
        <ecNumber evidence="5 20">3.1.1.32</ecNumber>
        <ecNumber evidence="6 20">3.1.1.4</ecNumber>
    </recommendedName>
    <alternativeName>
        <fullName evidence="20">Phosphatidylcholine 1-acylhydrolase</fullName>
    </alternativeName>
</protein>
<keyword evidence="10 19" id="KW-0479">Metal-binding</keyword>
<feature type="active site" description="Nucleophile" evidence="18">
    <location>
        <position position="225"/>
    </location>
</feature>
<keyword evidence="12 20" id="KW-0378">Hydrolase</keyword>
<feature type="binding site" description="in dimeric form" evidence="19">
    <location>
        <position position="187"/>
    </location>
    <ligand>
        <name>Ca(2+)</name>
        <dbReference type="ChEBI" id="CHEBI:29108"/>
        <label>1</label>
    </ligand>
</feature>
<comment type="subcellular location">
    <subcellularLocation>
        <location evidence="20">Cell outer membrane</location>
        <topology evidence="20">Multi-pass membrane protein</topology>
    </subcellularLocation>
    <text evidence="20">One of the very few enzymes located there.</text>
</comment>
<feature type="binding site" description="in dimeric form" evidence="19">
    <location>
        <position position="228"/>
    </location>
    <ligand>
        <name>Ca(2+)</name>
        <dbReference type="ChEBI" id="CHEBI:29108"/>
        <label>1</label>
    </ligand>
</feature>
<dbReference type="Gene3D" id="2.40.230.10">
    <property type="entry name" value="Phospholipase A1"/>
    <property type="match status" value="1"/>
</dbReference>
<keyword evidence="8" id="KW-1134">Transmembrane beta strand</keyword>
<dbReference type="Pfam" id="PF02253">
    <property type="entry name" value="PLA1"/>
    <property type="match status" value="1"/>
</dbReference>
<comment type="catalytic activity">
    <reaction evidence="2 20">
        <text>a 1,2-diacyl-sn-glycero-3-phosphocholine + H2O = a 1-acyl-sn-glycero-3-phosphocholine + a fatty acid + H(+)</text>
        <dbReference type="Rhea" id="RHEA:15801"/>
        <dbReference type="ChEBI" id="CHEBI:15377"/>
        <dbReference type="ChEBI" id="CHEBI:15378"/>
        <dbReference type="ChEBI" id="CHEBI:28868"/>
        <dbReference type="ChEBI" id="CHEBI:57643"/>
        <dbReference type="ChEBI" id="CHEBI:58168"/>
        <dbReference type="EC" id="3.1.1.4"/>
    </reaction>
</comment>
<keyword evidence="17 20" id="KW-0998">Cell outer membrane</keyword>
<comment type="catalytic activity">
    <reaction evidence="1 20">
        <text>a 1,2-diacyl-sn-glycero-3-phosphocholine + H2O = a 2-acyl-sn-glycero-3-phosphocholine + a fatty acid + H(+)</text>
        <dbReference type="Rhea" id="RHEA:18689"/>
        <dbReference type="ChEBI" id="CHEBI:15377"/>
        <dbReference type="ChEBI" id="CHEBI:15378"/>
        <dbReference type="ChEBI" id="CHEBI:28868"/>
        <dbReference type="ChEBI" id="CHEBI:57643"/>
        <dbReference type="ChEBI" id="CHEBI:57875"/>
        <dbReference type="EC" id="3.1.1.32"/>
    </reaction>
</comment>
<dbReference type="Proteomes" id="UP000005756">
    <property type="component" value="Unassembled WGS sequence"/>
</dbReference>
<evidence type="ECO:0000256" key="9">
    <source>
        <dbReference type="ARBA" id="ARBA00022692"/>
    </source>
</evidence>
<evidence type="ECO:0000256" key="18">
    <source>
        <dbReference type="PIRSR" id="PIRSR603187-1"/>
    </source>
</evidence>
<feature type="binding site" description="in dimeric form" evidence="19">
    <location>
        <position position="268"/>
    </location>
    <ligand>
        <name>Ca(2+)</name>
        <dbReference type="ChEBI" id="CHEBI:29108"/>
        <label>1</label>
    </ligand>
</feature>
<evidence type="ECO:0000256" key="4">
    <source>
        <dbReference type="ARBA" id="ARBA00011702"/>
    </source>
</evidence>
<feature type="active site" description="Proton acceptor" evidence="18">
    <location>
        <position position="223"/>
    </location>
</feature>
<evidence type="ECO:0000256" key="3">
    <source>
        <dbReference type="ARBA" id="ARBA00010525"/>
    </source>
</evidence>
<keyword evidence="14 20" id="KW-0442">Lipid degradation</keyword>
<dbReference type="GO" id="GO:0004623">
    <property type="term" value="F:phospholipase A2 activity"/>
    <property type="evidence" value="ECO:0007669"/>
    <property type="project" value="UniProtKB-EC"/>
</dbReference>
<evidence type="ECO:0000256" key="16">
    <source>
        <dbReference type="ARBA" id="ARBA00023136"/>
    </source>
</evidence>
<dbReference type="GO" id="GO:0005509">
    <property type="term" value="F:calcium ion binding"/>
    <property type="evidence" value="ECO:0007669"/>
    <property type="project" value="TreeGrafter"/>
</dbReference>
<feature type="binding site" description="in dimeric form" evidence="19">
    <location>
        <position position="233"/>
    </location>
    <ligand>
        <name>Ca(2+)</name>
        <dbReference type="ChEBI" id="CHEBI:29108"/>
        <label>1</label>
    </ligand>
</feature>
<dbReference type="GO" id="GO:0016042">
    <property type="term" value="P:lipid catabolic process"/>
    <property type="evidence" value="ECO:0007669"/>
    <property type="project" value="UniProtKB-KW"/>
</dbReference>
<evidence type="ECO:0000256" key="6">
    <source>
        <dbReference type="ARBA" id="ARBA00013278"/>
    </source>
</evidence>
<evidence type="ECO:0000256" key="10">
    <source>
        <dbReference type="ARBA" id="ARBA00022723"/>
    </source>
</evidence>
<dbReference type="CDD" id="cd00541">
    <property type="entry name" value="OMPLA"/>
    <property type="match status" value="1"/>
</dbReference>
<keyword evidence="16" id="KW-0472">Membrane</keyword>
<dbReference type="AlphaFoldDB" id="A0A7U9BZL3"/>
<dbReference type="PRINTS" id="PR01486">
    <property type="entry name" value="PHPHLIPASEA1"/>
</dbReference>
<dbReference type="PANTHER" id="PTHR40457:SF1">
    <property type="entry name" value="PHOSPHOLIPASE A1"/>
    <property type="match status" value="1"/>
</dbReference>
<evidence type="ECO:0000313" key="21">
    <source>
        <dbReference type="EMBL" id="EHJ92356.1"/>
    </source>
</evidence>
<comment type="similarity">
    <text evidence="3 20">Belongs to the phospholipase A1 family.</text>
</comment>